<dbReference type="Proteomes" id="UP001210231">
    <property type="component" value="Unassembled WGS sequence"/>
</dbReference>
<dbReference type="RefSeq" id="WP_407032559.1">
    <property type="nucleotide sequence ID" value="NZ_JAQGEF010000025.1"/>
</dbReference>
<feature type="domain" description="Fumarylacetoacetase-like C-terminal" evidence="1">
    <location>
        <begin position="87"/>
        <end position="320"/>
    </location>
</feature>
<dbReference type="GO" id="GO:0016787">
    <property type="term" value="F:hydrolase activity"/>
    <property type="evidence" value="ECO:0007669"/>
    <property type="project" value="UniProtKB-KW"/>
</dbReference>
<dbReference type="Pfam" id="PF01557">
    <property type="entry name" value="FAA_hydrolase"/>
    <property type="match status" value="1"/>
</dbReference>
<proteinExistence type="predicted"/>
<dbReference type="SUPFAM" id="SSF56529">
    <property type="entry name" value="FAH"/>
    <property type="match status" value="1"/>
</dbReference>
<dbReference type="InterPro" id="IPR011234">
    <property type="entry name" value="Fumarylacetoacetase-like_C"/>
</dbReference>
<protein>
    <submittedName>
        <fullName evidence="2">Fumarylacetoacetate hydrolase family protein</fullName>
    </submittedName>
</protein>
<dbReference type="EMBL" id="JAQGEF010000025">
    <property type="protein sequence ID" value="MDA3616229.1"/>
    <property type="molecule type" value="Genomic_DNA"/>
</dbReference>
<gene>
    <name evidence="2" type="ORF">O3P16_15540</name>
</gene>
<dbReference type="Gene3D" id="3.90.850.10">
    <property type="entry name" value="Fumarylacetoacetase-like, C-terminal domain"/>
    <property type="match status" value="1"/>
</dbReference>
<comment type="caution">
    <text evidence="2">The sequence shown here is derived from an EMBL/GenBank/DDBJ whole genome shotgun (WGS) entry which is preliminary data.</text>
</comment>
<evidence type="ECO:0000313" key="2">
    <source>
        <dbReference type="EMBL" id="MDA3616229.1"/>
    </source>
</evidence>
<accession>A0ABT4UNN0</accession>
<evidence type="ECO:0000313" key="3">
    <source>
        <dbReference type="Proteomes" id="UP001210231"/>
    </source>
</evidence>
<evidence type="ECO:0000259" key="1">
    <source>
        <dbReference type="Pfam" id="PF01557"/>
    </source>
</evidence>
<dbReference type="PANTHER" id="PTHR43211">
    <property type="entry name" value="FUMARYLACETOACETATE HYDROLASE"/>
    <property type="match status" value="1"/>
</dbReference>
<name>A0ABT4UNN0_9BACT</name>
<sequence length="334" mass="37349">MKLVSYLQNDRENVGLYHENTVYRLQDLHKDLPNNILILLAHWEEYFPMLAGLNNELVQGKQYRHLGQNAGSVTILAPVPAPVSCRDAYAFRQHVATSRMNRGLPMIEAFDQFPVFYFTNHNAIQGPGNVWCMPDHFQKLDFELECAIVIGKTGRNILARDADEYIAGLMVMNDISARLLQMEEMQLNLGPAKGKDFATSFGPWMVTLDELAAYETATANGHTGKTWDLEMACYVNDVLVSKGNLADMNWTFAEIIERASYGVTLYPGDVIGSGTVGTGCFLELNGTGKRSNENYTEQWLQPDDVVKMTITGLGNLVNTMKLENTTHSILALKK</sequence>
<dbReference type="InterPro" id="IPR036663">
    <property type="entry name" value="Fumarylacetoacetase_C_sf"/>
</dbReference>
<keyword evidence="2" id="KW-0378">Hydrolase</keyword>
<dbReference type="PANTHER" id="PTHR43211:SF1">
    <property type="entry name" value="BLL6422 PROTEIN"/>
    <property type="match status" value="1"/>
</dbReference>
<reference evidence="2 3" key="1">
    <citation type="submission" date="2022-12" db="EMBL/GenBank/DDBJ databases">
        <title>Chitinophagaceae gen. sp. nov., a new member of the family Chitinophagaceae, isolated from soil in a chemical factory.</title>
        <authorList>
            <person name="Ke Z."/>
        </authorList>
    </citation>
    <scope>NUCLEOTIDE SEQUENCE [LARGE SCALE GENOMIC DNA]</scope>
    <source>
        <strain evidence="2 3">LY-5</strain>
    </source>
</reference>
<keyword evidence="3" id="KW-1185">Reference proteome</keyword>
<organism evidence="2 3">
    <name type="scientific">Polluticaenibacter yanchengensis</name>
    <dbReference type="NCBI Taxonomy" id="3014562"/>
    <lineage>
        <taxon>Bacteria</taxon>
        <taxon>Pseudomonadati</taxon>
        <taxon>Bacteroidota</taxon>
        <taxon>Chitinophagia</taxon>
        <taxon>Chitinophagales</taxon>
        <taxon>Chitinophagaceae</taxon>
        <taxon>Polluticaenibacter</taxon>
    </lineage>
</organism>